<feature type="domain" description="Methyltransferase" evidence="4">
    <location>
        <begin position="46"/>
        <end position="142"/>
    </location>
</feature>
<dbReference type="Pfam" id="PF13649">
    <property type="entry name" value="Methyltransf_25"/>
    <property type="match status" value="1"/>
</dbReference>
<dbReference type="AlphaFoldDB" id="A0A0R3LV48"/>
<organism evidence="5 6">
    <name type="scientific">Bradyrhizobium valentinum</name>
    <dbReference type="NCBI Taxonomy" id="1518501"/>
    <lineage>
        <taxon>Bacteria</taxon>
        <taxon>Pseudomonadati</taxon>
        <taxon>Pseudomonadota</taxon>
        <taxon>Alphaproteobacteria</taxon>
        <taxon>Hyphomicrobiales</taxon>
        <taxon>Nitrobacteraceae</taxon>
        <taxon>Bradyrhizobium</taxon>
    </lineage>
</organism>
<dbReference type="InterPro" id="IPR029063">
    <property type="entry name" value="SAM-dependent_MTases_sf"/>
</dbReference>
<evidence type="ECO:0000313" key="5">
    <source>
        <dbReference type="EMBL" id="KRR10738.1"/>
    </source>
</evidence>
<name>A0A0R3LV48_9BRAD</name>
<dbReference type="Gene3D" id="2.20.25.110">
    <property type="entry name" value="S-adenosyl-L-methionine-dependent methyltransferases"/>
    <property type="match status" value="1"/>
</dbReference>
<evidence type="ECO:0000256" key="1">
    <source>
        <dbReference type="ARBA" id="ARBA00022603"/>
    </source>
</evidence>
<keyword evidence="1" id="KW-0489">Methyltransferase</keyword>
<dbReference type="STRING" id="1518501.CQ10_11900"/>
<dbReference type="EMBL" id="LLXX01000048">
    <property type="protein sequence ID" value="KRR10738.1"/>
    <property type="molecule type" value="Genomic_DNA"/>
</dbReference>
<sequence>MQIDASFFMEQNSLYDRPDLYDLMAPSDPAMERFYVEIAGERGGRVLDLACGSGRLTIPLALSGLQVTGGDRSAEMLERARRSAEAQAVELDLVQLDMRHFDLNGRTFETIIVAMNSVLHLYSLDDFTGFFRSVARHLSPKGRLVFDAFLPNPAILSSDPDKRQLVGSIVHDLQGKIIVEETLRYDPLTQISHVDWYWSTSTKKDFWKTHMQMRNIFPQEMPLLIASGGLRLVERFGDFDRSPMVAGSARQVCLCEADGLRTRIG</sequence>
<accession>A0A0R3LV48</accession>
<dbReference type="OrthoDB" id="5298787at2"/>
<gene>
    <name evidence="5" type="ORF">CP49_32350</name>
</gene>
<dbReference type="Gene3D" id="3.40.50.150">
    <property type="entry name" value="Vaccinia Virus protein VP39"/>
    <property type="match status" value="1"/>
</dbReference>
<keyword evidence="3" id="KW-0949">S-adenosyl-L-methionine</keyword>
<dbReference type="CDD" id="cd02440">
    <property type="entry name" value="AdoMet_MTases"/>
    <property type="match status" value="1"/>
</dbReference>
<dbReference type="SUPFAM" id="SSF53335">
    <property type="entry name" value="S-adenosyl-L-methionine-dependent methyltransferases"/>
    <property type="match status" value="1"/>
</dbReference>
<protein>
    <recommendedName>
        <fullName evidence="4">Methyltransferase domain-containing protein</fullName>
    </recommendedName>
</protein>
<evidence type="ECO:0000313" key="6">
    <source>
        <dbReference type="Proteomes" id="UP000051913"/>
    </source>
</evidence>
<dbReference type="PANTHER" id="PTHR43464">
    <property type="entry name" value="METHYLTRANSFERASE"/>
    <property type="match status" value="1"/>
</dbReference>
<evidence type="ECO:0000259" key="4">
    <source>
        <dbReference type="Pfam" id="PF13649"/>
    </source>
</evidence>
<reference evidence="5 6" key="1">
    <citation type="submission" date="2014-03" db="EMBL/GenBank/DDBJ databases">
        <title>Bradyrhizobium valentinum sp. nov., isolated from effective nodules of Lupinus mariae-josephae, a lupine endemic of basic-lime soils in Eastern Spain.</title>
        <authorList>
            <person name="Duran D."/>
            <person name="Rey L."/>
            <person name="Navarro A."/>
            <person name="Busquets A."/>
            <person name="Imperial J."/>
            <person name="Ruiz-Argueso T."/>
        </authorList>
    </citation>
    <scope>NUCLEOTIDE SEQUENCE [LARGE SCALE GENOMIC DNA]</scope>
    <source>
        <strain evidence="5 6">LmjM3</strain>
    </source>
</reference>
<dbReference type="InterPro" id="IPR041698">
    <property type="entry name" value="Methyltransf_25"/>
</dbReference>
<proteinExistence type="predicted"/>
<keyword evidence="6" id="KW-1185">Reference proteome</keyword>
<evidence type="ECO:0000256" key="3">
    <source>
        <dbReference type="ARBA" id="ARBA00022691"/>
    </source>
</evidence>
<evidence type="ECO:0000256" key="2">
    <source>
        <dbReference type="ARBA" id="ARBA00022679"/>
    </source>
</evidence>
<keyword evidence="2" id="KW-0808">Transferase</keyword>
<dbReference type="Proteomes" id="UP000051913">
    <property type="component" value="Unassembled WGS sequence"/>
</dbReference>
<comment type="caution">
    <text evidence="5">The sequence shown here is derived from an EMBL/GenBank/DDBJ whole genome shotgun (WGS) entry which is preliminary data.</text>
</comment>
<dbReference type="GO" id="GO:0032259">
    <property type="term" value="P:methylation"/>
    <property type="evidence" value="ECO:0007669"/>
    <property type="project" value="UniProtKB-KW"/>
</dbReference>
<dbReference type="PANTHER" id="PTHR43464:SF19">
    <property type="entry name" value="UBIQUINONE BIOSYNTHESIS O-METHYLTRANSFERASE, MITOCHONDRIAL"/>
    <property type="match status" value="1"/>
</dbReference>
<dbReference type="GO" id="GO:0008168">
    <property type="term" value="F:methyltransferase activity"/>
    <property type="evidence" value="ECO:0007669"/>
    <property type="project" value="UniProtKB-KW"/>
</dbReference>